<dbReference type="GO" id="GO:0005096">
    <property type="term" value="F:GTPase activator activity"/>
    <property type="evidence" value="ECO:0007669"/>
    <property type="project" value="InterPro"/>
</dbReference>
<dbReference type="GO" id="GO:1904262">
    <property type="term" value="P:negative regulation of TORC1 signaling"/>
    <property type="evidence" value="ECO:0007669"/>
    <property type="project" value="TreeGrafter"/>
</dbReference>
<keyword evidence="6" id="KW-0472">Membrane</keyword>
<feature type="region of interest" description="Disordered" evidence="7">
    <location>
        <begin position="908"/>
        <end position="951"/>
    </location>
</feature>
<feature type="region of interest" description="Disordered" evidence="7">
    <location>
        <begin position="1837"/>
        <end position="1884"/>
    </location>
</feature>
<dbReference type="GO" id="GO:1990130">
    <property type="term" value="C:GATOR1 complex"/>
    <property type="evidence" value="ECO:0007669"/>
    <property type="project" value="TreeGrafter"/>
</dbReference>
<dbReference type="Pfam" id="PF19418">
    <property type="entry name" value="DEPDC5_CTD"/>
    <property type="match status" value="1"/>
</dbReference>
<dbReference type="InterPro" id="IPR036390">
    <property type="entry name" value="WH_DNA-bd_sf"/>
</dbReference>
<dbReference type="SUPFAM" id="SSF46785">
    <property type="entry name" value="Winged helix' DNA-binding domain"/>
    <property type="match status" value="1"/>
</dbReference>
<dbReference type="InterPro" id="IPR048255">
    <property type="entry name" value="IML1_N"/>
</dbReference>
<feature type="region of interest" description="Disordered" evidence="7">
    <location>
        <begin position="626"/>
        <end position="653"/>
    </location>
</feature>
<accession>A0A9P4V2S9</accession>
<dbReference type="SMART" id="SM00049">
    <property type="entry name" value="DEP"/>
    <property type="match status" value="1"/>
</dbReference>
<feature type="compositionally biased region" description="Polar residues" evidence="7">
    <location>
        <begin position="635"/>
        <end position="650"/>
    </location>
</feature>
<organism evidence="9 10">
    <name type="scientific">Polyplosphaeria fusca</name>
    <dbReference type="NCBI Taxonomy" id="682080"/>
    <lineage>
        <taxon>Eukaryota</taxon>
        <taxon>Fungi</taxon>
        <taxon>Dikarya</taxon>
        <taxon>Ascomycota</taxon>
        <taxon>Pezizomycotina</taxon>
        <taxon>Dothideomycetes</taxon>
        <taxon>Pleosporomycetidae</taxon>
        <taxon>Pleosporales</taxon>
        <taxon>Tetraplosphaeriaceae</taxon>
        <taxon>Polyplosphaeria</taxon>
    </lineage>
</organism>
<feature type="compositionally biased region" description="Basic and acidic residues" evidence="7">
    <location>
        <begin position="1477"/>
        <end position="1488"/>
    </location>
</feature>
<feature type="compositionally biased region" description="Polar residues" evidence="7">
    <location>
        <begin position="1723"/>
        <end position="1734"/>
    </location>
</feature>
<feature type="domain" description="DEP" evidence="8">
    <location>
        <begin position="1349"/>
        <end position="1424"/>
    </location>
</feature>
<proteinExistence type="inferred from homology"/>
<dbReference type="InterPro" id="IPR027244">
    <property type="entry name" value="IML1"/>
</dbReference>
<evidence type="ECO:0000256" key="4">
    <source>
        <dbReference type="ARBA" id="ARBA00021881"/>
    </source>
</evidence>
<evidence type="ECO:0000256" key="2">
    <source>
        <dbReference type="ARBA" id="ARBA00005643"/>
    </source>
</evidence>
<evidence type="ECO:0000256" key="3">
    <source>
        <dbReference type="ARBA" id="ARBA00018529"/>
    </source>
</evidence>
<dbReference type="CDD" id="cd04449">
    <property type="entry name" value="DEP_DEPDC5-like"/>
    <property type="match status" value="1"/>
</dbReference>
<comment type="caution">
    <text evidence="9">The sequence shown here is derived from an EMBL/GenBank/DDBJ whole genome shotgun (WGS) entry which is preliminary data.</text>
</comment>
<dbReference type="InterPro" id="IPR000591">
    <property type="entry name" value="DEP_dom"/>
</dbReference>
<dbReference type="Pfam" id="PF24438">
    <property type="entry name" value="IML1_N_fung"/>
    <property type="match status" value="1"/>
</dbReference>
<evidence type="ECO:0000313" key="9">
    <source>
        <dbReference type="EMBL" id="KAF2733635.1"/>
    </source>
</evidence>
<dbReference type="OrthoDB" id="39497at2759"/>
<dbReference type="InterPro" id="IPR057068">
    <property type="entry name" value="IML1_N_fung"/>
</dbReference>
<feature type="region of interest" description="Disordered" evidence="7">
    <location>
        <begin position="772"/>
        <end position="836"/>
    </location>
</feature>
<dbReference type="InterPro" id="IPR036388">
    <property type="entry name" value="WH-like_DNA-bd_sf"/>
</dbReference>
<evidence type="ECO:0000256" key="1">
    <source>
        <dbReference type="ARBA" id="ARBA00004148"/>
    </source>
</evidence>
<comment type="similarity">
    <text evidence="2">Belongs to the IML1 family.</text>
</comment>
<feature type="region of interest" description="Disordered" evidence="7">
    <location>
        <begin position="706"/>
        <end position="760"/>
    </location>
</feature>
<gene>
    <name evidence="9" type="ORF">EJ04DRAFT_553196</name>
</gene>
<feature type="region of interest" description="Disordered" evidence="7">
    <location>
        <begin position="1702"/>
        <end position="1734"/>
    </location>
</feature>
<evidence type="ECO:0000256" key="6">
    <source>
        <dbReference type="ARBA" id="ARBA00023136"/>
    </source>
</evidence>
<dbReference type="PROSITE" id="PS50186">
    <property type="entry name" value="DEP"/>
    <property type="match status" value="1"/>
</dbReference>
<dbReference type="Proteomes" id="UP000799444">
    <property type="component" value="Unassembled WGS sequence"/>
</dbReference>
<name>A0A9P4V2S9_9PLEO</name>
<feature type="compositionally biased region" description="Polar residues" evidence="7">
    <location>
        <begin position="798"/>
        <end position="815"/>
    </location>
</feature>
<dbReference type="Pfam" id="PF00610">
    <property type="entry name" value="DEP"/>
    <property type="match status" value="1"/>
</dbReference>
<sequence>MSKSAMSAPHTRVQKVCVLWTHDDNFSRDDVVFNNEKFSEIASTPDSLIQIVALKNATAVKDFQAIAKLETGSRDAPTESHSRRGRRNSVMITLDESGAPVQGGREVDPDKSYIFVAKPMPADLKSKHPQLQVSVSERIAKVFGFRTRTQVVVTSADEEKHSASHVEIAFRDEYLARADMWRMSIAELSNRTVYRGQKLLFMGTIKATVKNVYINGETKHSGYFSSITKPVFRSESARYVLFIQMSKEMWDFDAEGAGEIMFNKVVNGFLPDLFKRWLKISARHLVTIILFTRMQYDGEDVADHPNETSTNGNFTNQSQDFRDYYRVVVSDMASGDWITILYQLKKEFRGFLRDVSLIPKPSNATSDVDEKAAPKDDAELVIAGKPSRATHGNILEAINLAAAQFAKDYIDRDLVRTGISVIVISAGTGVYEVDYNMLKLTTDTLAGSGIGIDLVCLSPMPLHSVPLFKYRNPRIVSGKKVKISGRQARRNSLHVYDEHDDRTPRQHANFGSVIRISPKEVPPILPTEPQVNALEEQDEWRYAMPHWVDISFWSGPSNESIELFKSRNLSKRKSKSAKKGSTFALRCRLYELQMMGVMENELGDISIPYMEEEILYPHRLRQHLEMSENREETNNSKQSDSTRTAYSQVQPDKDTAVLENFHKSWMDAYDQNIFTPVVEREHETSNIQDVAGEGHQELLSKETTFPSSFRSVGPSFGKTARPPPEENFHELIRKRSKDLEGHSPRSSTYRPPDISHQGLPRADILYRRANLMKPKDPRRPGFHQRGNSGGSNGHGRSLQSTPNDSPAPSRGNTPPKNGGVHMSTYGMVPPSKEEQTRRSAGWFLRQISFGGRIGSSTKDLAGAATIEISRKEVQPAKITVENNQKGAIAEKLASTKIMRSQPINIRSASRVDAAGGSPASDRAGQSVETVRGPKVPKSAITSHPNSVGKDPGSTFLMASSRAMTDSIALKLDLSSSGGAKEIPRTLSPTSALAPWAVLVNPCNPKKNNFNVASQFRRWQHIFPKRLRTSSVKWKSLCSPAAVPLTNEYFPSEEQLKTEYNESPYKITQNDDDELLEAPKSRESLIRELIAFRLSHGFQIIVGSAVADFSGTRAQELANIFHARYMSEDGDTVFMCVGNTIHQLVCVAGGEVEIKRFSRKPTTALVSSAGIDTPFPYKPFIRTALEHGYHARDVILHPPRKEYNWNFIDTFLAGYHDEFTEILRFWRARFVLIPVELAAIHRRALPTTAELSEEEIRLEGIRKLTQVWQKFRFVPSEERHFQATTKKQKDPNPLAIEYHTRDPSVIVAAGPDNPLLTDMESEFSTSLFSETDQYHTSNIDIKKLAEDLQGAKGIPMIDRRWHWRLHQDCFTGSDLTSWLQYNFKNIATRDEAVEVGEQLKEKGLFWHVQKRHQFRDGNFFYQIADAYKAPRPKSQSGWFNIRKTDRSVPSTPLSEGPRSSPLTGRSIRSRPSTSDSSTKGDEKDGEKTPTRAGTPRSKVKLSRVMRYDVDPRKRSYRPEIISLHYDRLHNPDNCYHIRIDWMNVTAKLIEDAIVTWATSIEKYGLKLVEVPIAEACNIIDHHPFRSPYIVKLAVQPPPTQPEHVWDTGHFSPQPRSSDRFAYHKALLRKLNFVLDMEAASSFPPDIDVEYSWGSPDYKCTQFIHRSGTLLAQITDEGHFLLLANRLAHNRAKDNTKFRFADPYEHKRSGMPTPGGPVTDRITRSPLSSPYTRPVQDSSLLHSALNNPSPQPLHPLTPEQIKDEIELFCADAAALTAFYKDAFRHAPSPSPRPRASAANNVPDSLIPSLAMPPAISVREASPAGGGGWGGLGASLIGTPGVGGVAGRRAGSEGSGSSVGGARRQDSQGSAGGRDSDVPRLASLPSN</sequence>
<dbReference type="GO" id="GO:0010508">
    <property type="term" value="P:positive regulation of autophagy"/>
    <property type="evidence" value="ECO:0007669"/>
    <property type="project" value="TreeGrafter"/>
</dbReference>
<comment type="subcellular location">
    <subcellularLocation>
        <location evidence="1">Vacuole membrane</location>
        <topology evidence="1">Peripheral membrane protein</topology>
    </subcellularLocation>
</comment>
<dbReference type="PANTHER" id="PTHR13179:SF8">
    <property type="entry name" value="GATOR COMPLEX PROTEIN DEPDC5"/>
    <property type="match status" value="1"/>
</dbReference>
<dbReference type="EMBL" id="ML996158">
    <property type="protein sequence ID" value="KAF2733635.1"/>
    <property type="molecule type" value="Genomic_DNA"/>
</dbReference>
<dbReference type="InterPro" id="IPR045838">
    <property type="entry name" value="DEPDC5_CTD"/>
</dbReference>
<keyword evidence="5" id="KW-0926">Vacuole</keyword>
<feature type="compositionally biased region" description="Low complexity" evidence="7">
    <location>
        <begin position="1464"/>
        <end position="1476"/>
    </location>
</feature>
<dbReference type="GO" id="GO:0035556">
    <property type="term" value="P:intracellular signal transduction"/>
    <property type="evidence" value="ECO:0007669"/>
    <property type="project" value="InterPro"/>
</dbReference>
<dbReference type="GO" id="GO:0005774">
    <property type="term" value="C:vacuolar membrane"/>
    <property type="evidence" value="ECO:0007669"/>
    <property type="project" value="UniProtKB-SubCell"/>
</dbReference>
<keyword evidence="10" id="KW-1185">Reference proteome</keyword>
<dbReference type="Gene3D" id="1.10.10.10">
    <property type="entry name" value="Winged helix-like DNA-binding domain superfamily/Winged helix DNA-binding domain"/>
    <property type="match status" value="1"/>
</dbReference>
<dbReference type="PANTHER" id="PTHR13179">
    <property type="entry name" value="DEP DOMAIN CONTAINING PROTEIN 5"/>
    <property type="match status" value="1"/>
</dbReference>
<feature type="region of interest" description="Disordered" evidence="7">
    <location>
        <begin position="1430"/>
        <end position="1501"/>
    </location>
</feature>
<protein>
    <recommendedName>
        <fullName evidence="3">Vacuolar membrane-associated protein IML1</fullName>
    </recommendedName>
    <alternativeName>
        <fullName evidence="4">Vacuolar membrane-associated protein iml1</fullName>
    </alternativeName>
</protein>
<evidence type="ECO:0000256" key="7">
    <source>
        <dbReference type="SAM" id="MobiDB-lite"/>
    </source>
</evidence>
<evidence type="ECO:0000313" key="10">
    <source>
        <dbReference type="Proteomes" id="UP000799444"/>
    </source>
</evidence>
<evidence type="ECO:0000256" key="5">
    <source>
        <dbReference type="ARBA" id="ARBA00022554"/>
    </source>
</evidence>
<reference evidence="9" key="1">
    <citation type="journal article" date="2020" name="Stud. Mycol.">
        <title>101 Dothideomycetes genomes: a test case for predicting lifestyles and emergence of pathogens.</title>
        <authorList>
            <person name="Haridas S."/>
            <person name="Albert R."/>
            <person name="Binder M."/>
            <person name="Bloem J."/>
            <person name="Labutti K."/>
            <person name="Salamov A."/>
            <person name="Andreopoulos B."/>
            <person name="Baker S."/>
            <person name="Barry K."/>
            <person name="Bills G."/>
            <person name="Bluhm B."/>
            <person name="Cannon C."/>
            <person name="Castanera R."/>
            <person name="Culley D."/>
            <person name="Daum C."/>
            <person name="Ezra D."/>
            <person name="Gonzalez J."/>
            <person name="Henrissat B."/>
            <person name="Kuo A."/>
            <person name="Liang C."/>
            <person name="Lipzen A."/>
            <person name="Lutzoni F."/>
            <person name="Magnuson J."/>
            <person name="Mondo S."/>
            <person name="Nolan M."/>
            <person name="Ohm R."/>
            <person name="Pangilinan J."/>
            <person name="Park H.-J."/>
            <person name="Ramirez L."/>
            <person name="Alfaro M."/>
            <person name="Sun H."/>
            <person name="Tritt A."/>
            <person name="Yoshinaga Y."/>
            <person name="Zwiers L.-H."/>
            <person name="Turgeon B."/>
            <person name="Goodwin S."/>
            <person name="Spatafora J."/>
            <person name="Crous P."/>
            <person name="Grigoriev I."/>
        </authorList>
    </citation>
    <scope>NUCLEOTIDE SEQUENCE</scope>
    <source>
        <strain evidence="9">CBS 125425</strain>
    </source>
</reference>
<evidence type="ECO:0000259" key="8">
    <source>
        <dbReference type="PROSITE" id="PS50186"/>
    </source>
</evidence>
<feature type="compositionally biased region" description="Basic and acidic residues" evidence="7">
    <location>
        <begin position="723"/>
        <end position="743"/>
    </location>
</feature>
<dbReference type="Pfam" id="PF12257">
    <property type="entry name" value="IML1"/>
    <property type="match status" value="1"/>
</dbReference>